<protein>
    <submittedName>
        <fullName evidence="3">XdhC family protein</fullName>
    </submittedName>
</protein>
<reference evidence="13" key="2">
    <citation type="submission" date="2016-04" db="EMBL/GenBank/DDBJ databases">
        <authorList>
            <person name="Evans L.H."/>
            <person name="Alamgir A."/>
            <person name="Owens N."/>
            <person name="Weber N.D."/>
            <person name="Virtaneva K."/>
            <person name="Barbian K."/>
            <person name="Babar A."/>
            <person name="Rosenke K."/>
        </authorList>
    </citation>
    <scope>NUCLEOTIDE SEQUENCE</scope>
    <source>
        <strain evidence="13">P1</strain>
    </source>
</reference>
<evidence type="ECO:0000313" key="15">
    <source>
        <dbReference type="Proteomes" id="UP000033085"/>
    </source>
</evidence>
<evidence type="ECO:0000313" key="7">
    <source>
        <dbReference type="EMBL" id="AZF72808.1"/>
    </source>
</evidence>
<evidence type="ECO:0000313" key="13">
    <source>
        <dbReference type="EMBL" id="SAI86526.1"/>
    </source>
</evidence>
<dbReference type="EMBL" id="LT549890">
    <property type="protein sequence ID" value="SAI86526.1"/>
    <property type="molecule type" value="Genomic_DNA"/>
</dbReference>
<evidence type="ECO:0000313" key="22">
    <source>
        <dbReference type="Proteomes" id="UP000275843"/>
    </source>
</evidence>
<dbReference type="PANTHER" id="PTHR30388:SF6">
    <property type="entry name" value="XANTHINE DEHYDROGENASE SUBUNIT A-RELATED"/>
    <property type="match status" value="1"/>
</dbReference>
<dbReference type="AlphaFoldDB" id="A0A0E3MFD5"/>
<dbReference type="Pfam" id="PF13478">
    <property type="entry name" value="XdhC_C"/>
    <property type="match status" value="1"/>
</dbReference>
<evidence type="ECO:0000313" key="5">
    <source>
        <dbReference type="EMBL" id="AZF67568.1"/>
    </source>
</evidence>
<evidence type="ECO:0000313" key="8">
    <source>
        <dbReference type="EMBL" id="AZF75432.1"/>
    </source>
</evidence>
<dbReference type="EMBL" id="CP011055">
    <property type="protein sequence ID" value="AKA73059.1"/>
    <property type="molecule type" value="Genomic_DNA"/>
</dbReference>
<evidence type="ECO:0000313" key="18">
    <source>
        <dbReference type="Proteomes" id="UP000267993"/>
    </source>
</evidence>
<gene>
    <name evidence="12" type="ORF">HFC64_09695</name>
    <name evidence="13" type="ORF">SSOP1_2972</name>
    <name evidence="4" type="ORF">SULA_0672</name>
    <name evidence="2" type="ORF">SULB_0674</name>
    <name evidence="3" type="ORF">SULC_0672</name>
    <name evidence="5" type="ORF">SULG_03430</name>
    <name evidence="6" type="ORF">SULH_03430</name>
    <name evidence="7" type="ORF">SULI_03430</name>
    <name evidence="8" type="ORF">SULM_03430</name>
    <name evidence="9" type="ORF">SULN_03430</name>
    <name evidence="10" type="ORF">SULO_03440</name>
    <name evidence="11" type="ORF">SULZ_03475</name>
</gene>
<reference evidence="12 25" key="6">
    <citation type="journal article" date="2020" name="Nat. Commun.">
        <title>The structures of two archaeal type IV pili illuminate evolutionary relationships.</title>
        <authorList>
            <person name="Wang F."/>
            <person name="Baquero D.P."/>
            <person name="Su Z."/>
            <person name="Beltran L.C."/>
            <person name="Prangishvili D."/>
            <person name="Krupovic M."/>
            <person name="Egelman E.H."/>
        </authorList>
    </citation>
    <scope>NUCLEOTIDE SEQUENCE [LARGE SCALE GENOMIC DNA]</scope>
    <source>
        <strain evidence="12 25">POZ149</strain>
    </source>
</reference>
<evidence type="ECO:0000313" key="23">
    <source>
        <dbReference type="Proteomes" id="UP000278715"/>
    </source>
</evidence>
<dbReference type="InterPro" id="IPR027051">
    <property type="entry name" value="XdhC_Rossmann_dom"/>
</dbReference>
<evidence type="ECO:0000313" key="9">
    <source>
        <dbReference type="EMBL" id="AZF78041.1"/>
    </source>
</evidence>
<evidence type="ECO:0000313" key="11">
    <source>
        <dbReference type="EMBL" id="AZF83252.1"/>
    </source>
</evidence>
<dbReference type="EMBL" id="CP033236">
    <property type="protein sequence ID" value="AZF70188.1"/>
    <property type="molecule type" value="Genomic_DNA"/>
</dbReference>
<reference evidence="17" key="3">
    <citation type="submission" date="2016-04" db="EMBL/GenBank/DDBJ databases">
        <authorList>
            <person name="Shah S.A."/>
            <person name="Garrett R.A."/>
        </authorList>
    </citation>
    <scope>NUCLEOTIDE SEQUENCE [LARGE SCALE GENOMIC DNA]</scope>
    <source>
        <strain evidence="17">ATCC 35091 / DSM 1616 / JCM 8930 / NBRC 15331 / P1</strain>
    </source>
</reference>
<organism evidence="3 14">
    <name type="scientific">Saccharolobus solfataricus</name>
    <name type="common">Sulfolobus solfataricus</name>
    <dbReference type="NCBI Taxonomy" id="2287"/>
    <lineage>
        <taxon>Archaea</taxon>
        <taxon>Thermoproteota</taxon>
        <taxon>Thermoprotei</taxon>
        <taxon>Sulfolobales</taxon>
        <taxon>Sulfolobaceae</taxon>
        <taxon>Saccharolobus</taxon>
    </lineage>
</organism>
<dbReference type="Proteomes" id="UP000275843">
    <property type="component" value="Chromosome"/>
</dbReference>
<dbReference type="EMBL" id="CP011056">
    <property type="protein sequence ID" value="AKA75757.1"/>
    <property type="molecule type" value="Genomic_DNA"/>
</dbReference>
<evidence type="ECO:0000313" key="25">
    <source>
        <dbReference type="Proteomes" id="UP000594632"/>
    </source>
</evidence>
<dbReference type="Proteomes" id="UP000033106">
    <property type="component" value="Chromosome"/>
</dbReference>
<evidence type="ECO:0000313" key="6">
    <source>
        <dbReference type="EMBL" id="AZF70188.1"/>
    </source>
</evidence>
<evidence type="ECO:0000313" key="17">
    <source>
        <dbReference type="Proteomes" id="UP000076770"/>
    </source>
</evidence>
<accession>A0A0E3MFD5</accession>
<dbReference type="KEGG" id="ssoa:SULA_0672"/>
<dbReference type="EMBL" id="CP033241">
    <property type="protein sequence ID" value="AZF83252.1"/>
    <property type="molecule type" value="Genomic_DNA"/>
</dbReference>
<dbReference type="OrthoDB" id="33067at2157"/>
<dbReference type="OMA" id="MREVKNP"/>
<dbReference type="Proteomes" id="UP000282269">
    <property type="component" value="Chromosome"/>
</dbReference>
<dbReference type="PANTHER" id="PTHR30388">
    <property type="entry name" value="ALDEHYDE OXIDOREDUCTASE MOLYBDENUM COFACTOR ASSEMBLY PROTEIN"/>
    <property type="match status" value="1"/>
</dbReference>
<sequence length="267" mass="29237">MSSCEIFPLISKLSAEGKRFAIVSIYKGNRLERTIVSDGRVLLGSLDRNIIEIALEALEKGKVIQKDLEDGKLVIEPIEPRPAIIVVGSGIIARFLAKLAIDMGYYVAVVGSGDVKEEDFSGVYAISNDLNLLEQMVSEDSIVIVANEGGKPYDIDALYIAMKKRARFVGLLASQKRAALMISLLVKRDIPLEEIKRRLHSPLGLDIGSKTAEEIALSILSEVVLDLRGGTGKRLQEVKNPYLLLDDALAGKIEDKCMFVPKSLSQQ</sequence>
<evidence type="ECO:0000313" key="2">
    <source>
        <dbReference type="EMBL" id="AKA73059.1"/>
    </source>
</evidence>
<dbReference type="EMBL" id="CP011057">
    <property type="protein sequence ID" value="AKA78449.1"/>
    <property type="molecule type" value="Genomic_DNA"/>
</dbReference>
<evidence type="ECO:0000313" key="4">
    <source>
        <dbReference type="EMBL" id="AKA78449.1"/>
    </source>
</evidence>
<dbReference type="EMBL" id="CP033239">
    <property type="protein sequence ID" value="AZF78041.1"/>
    <property type="molecule type" value="Genomic_DNA"/>
</dbReference>
<name>A0A0E3MFD5_SACSO</name>
<evidence type="ECO:0000313" key="20">
    <source>
        <dbReference type="Proteomes" id="UP000273194"/>
    </source>
</evidence>
<evidence type="ECO:0000313" key="19">
    <source>
        <dbReference type="Proteomes" id="UP000269431"/>
    </source>
</evidence>
<evidence type="ECO:0000313" key="16">
    <source>
        <dbReference type="Proteomes" id="UP000033106"/>
    </source>
</evidence>
<feature type="domain" description="XdhC Rossmann" evidence="1">
    <location>
        <begin position="84"/>
        <end position="223"/>
    </location>
</feature>
<dbReference type="PATRIC" id="fig|2287.6.peg.699"/>
<dbReference type="Proteomes" id="UP000269431">
    <property type="component" value="Chromosome"/>
</dbReference>
<dbReference type="Gene3D" id="3.40.50.720">
    <property type="entry name" value="NAD(P)-binding Rossmann-like Domain"/>
    <property type="match status" value="1"/>
</dbReference>
<reference evidence="18 19" key="4">
    <citation type="journal article" date="2018" name="Proc. Natl. Acad. Sci. U.S.A.">
        <title>Nonmutational mechanism of inheritance in the Archaeon Sulfolobus solfataricus.</title>
        <authorList>
            <person name="Payne S."/>
            <person name="McCarthy S."/>
            <person name="Johnson T."/>
            <person name="North E."/>
            <person name="Blum P."/>
        </authorList>
    </citation>
    <scope>NUCLEOTIDE SEQUENCE [LARGE SCALE GENOMIC DNA]</scope>
    <source>
        <strain evidence="6 18">SARC-H</strain>
        <strain evidence="7 22">SARC-I</strain>
        <strain evidence="9 23">SARC-N</strain>
        <strain evidence="10 24">SARC-O</strain>
        <strain evidence="11 19">SUL120</strain>
        <strain evidence="5 20">SULG</strain>
        <strain evidence="8 21">SULM</strain>
    </source>
</reference>
<dbReference type="KEGG" id="ssof:SULC_0672"/>
<evidence type="ECO:0000313" key="24">
    <source>
        <dbReference type="Proteomes" id="UP000282269"/>
    </source>
</evidence>
<dbReference type="Proteomes" id="UP000594632">
    <property type="component" value="Chromosome"/>
</dbReference>
<evidence type="ECO:0000313" key="10">
    <source>
        <dbReference type="EMBL" id="AZF80645.1"/>
    </source>
</evidence>
<dbReference type="EMBL" id="CP033235">
    <property type="protein sequence ID" value="AZF67568.1"/>
    <property type="molecule type" value="Genomic_DNA"/>
</dbReference>
<reference evidence="3" key="5">
    <citation type="submission" date="2018-10" db="EMBL/GenBank/DDBJ databases">
        <authorList>
            <person name="McCarthy S."/>
            <person name="Gradnigo J."/>
            <person name="Johnson T."/>
            <person name="Payne S."/>
            <person name="Lipzen A."/>
            <person name="Schackwitz W."/>
            <person name="Martin J."/>
            <person name="Moriyama E."/>
            <person name="Blum P."/>
        </authorList>
    </citation>
    <scope>NUCLEOTIDE SEQUENCE</scope>
    <source>
        <strain evidence="2">SARC-B</strain>
        <strain evidence="3">SARC-C</strain>
        <strain evidence="4">SULA</strain>
    </source>
</reference>
<dbReference type="Proteomes" id="UP000273443">
    <property type="component" value="Chromosome"/>
</dbReference>
<proteinExistence type="predicted"/>
<dbReference type="EMBL" id="CP033237">
    <property type="protein sequence ID" value="AZF72808.1"/>
    <property type="molecule type" value="Genomic_DNA"/>
</dbReference>
<evidence type="ECO:0000313" key="3">
    <source>
        <dbReference type="EMBL" id="AKA75757.1"/>
    </source>
</evidence>
<dbReference type="Proteomes" id="UP000267993">
    <property type="component" value="Chromosome"/>
</dbReference>
<dbReference type="KEGG" id="ssol:SULB_0674"/>
<dbReference type="Proteomes" id="UP000076770">
    <property type="component" value="Chromosome i"/>
</dbReference>
<dbReference type="Proteomes" id="UP000278715">
    <property type="component" value="Chromosome"/>
</dbReference>
<dbReference type="SMR" id="A0A0E3MFD5"/>
<evidence type="ECO:0000313" key="12">
    <source>
        <dbReference type="EMBL" id="QPG50058.1"/>
    </source>
</evidence>
<dbReference type="Proteomes" id="UP000033057">
    <property type="component" value="Chromosome"/>
</dbReference>
<reference evidence="14 15" key="1">
    <citation type="journal article" date="2015" name="Genome Announc.">
        <title>Complete Genome Sequence of Sulfolobus solfataricus Strain 98/2 and Evolved Derivatives.</title>
        <authorList>
            <person name="McCarthy S."/>
            <person name="Gradnigo J."/>
            <person name="Johnson T."/>
            <person name="Payne S."/>
            <person name="Lipzen A."/>
            <person name="Martin J."/>
            <person name="Schackwitz W."/>
            <person name="Moriyama E."/>
            <person name="Blum P."/>
        </authorList>
    </citation>
    <scope>NUCLEOTIDE SEQUENCE [LARGE SCALE GENOMIC DNA]</scope>
    <source>
        <strain evidence="14">98/2 SULC</strain>
        <strain evidence="2">SARC-B</strain>
        <strain evidence="3">SARC-C</strain>
        <strain evidence="4 16">SULA</strain>
        <strain evidence="15">SULB</strain>
    </source>
</reference>
<dbReference type="EMBL" id="CP033240">
    <property type="protein sequence ID" value="AZF80645.1"/>
    <property type="molecule type" value="Genomic_DNA"/>
</dbReference>
<dbReference type="EMBL" id="CP033238">
    <property type="protein sequence ID" value="AZF75432.1"/>
    <property type="molecule type" value="Genomic_DNA"/>
</dbReference>
<dbReference type="RefSeq" id="WP_009989820.1">
    <property type="nucleotide sequence ID" value="NZ_CP011055.2"/>
</dbReference>
<dbReference type="Proteomes" id="UP000273194">
    <property type="component" value="Chromosome"/>
</dbReference>
<evidence type="ECO:0000259" key="1">
    <source>
        <dbReference type="Pfam" id="PF13478"/>
    </source>
</evidence>
<dbReference type="GeneID" id="1452903"/>
<dbReference type="EMBL" id="CP050869">
    <property type="protein sequence ID" value="QPG50058.1"/>
    <property type="molecule type" value="Genomic_DNA"/>
</dbReference>
<evidence type="ECO:0000313" key="14">
    <source>
        <dbReference type="Proteomes" id="UP000033057"/>
    </source>
</evidence>
<evidence type="ECO:0000313" key="21">
    <source>
        <dbReference type="Proteomes" id="UP000273443"/>
    </source>
</evidence>
<dbReference type="GeneID" id="44128611"/>
<dbReference type="Proteomes" id="UP000033085">
    <property type="component" value="Chromosome"/>
</dbReference>
<dbReference type="InterPro" id="IPR052698">
    <property type="entry name" value="MoCofactor_Util/Proc"/>
</dbReference>